<organism evidence="2 3">
    <name type="scientific">Diplogelasinospora grovesii</name>
    <dbReference type="NCBI Taxonomy" id="303347"/>
    <lineage>
        <taxon>Eukaryota</taxon>
        <taxon>Fungi</taxon>
        <taxon>Dikarya</taxon>
        <taxon>Ascomycota</taxon>
        <taxon>Pezizomycotina</taxon>
        <taxon>Sordariomycetes</taxon>
        <taxon>Sordariomycetidae</taxon>
        <taxon>Sordariales</taxon>
        <taxon>Diplogelasinosporaceae</taxon>
        <taxon>Diplogelasinospora</taxon>
    </lineage>
</organism>
<feature type="region of interest" description="Disordered" evidence="1">
    <location>
        <begin position="120"/>
        <end position="139"/>
    </location>
</feature>
<evidence type="ECO:0000313" key="3">
    <source>
        <dbReference type="Proteomes" id="UP001303473"/>
    </source>
</evidence>
<comment type="caution">
    <text evidence="2">The sequence shown here is derived from an EMBL/GenBank/DDBJ whole genome shotgun (WGS) entry which is preliminary data.</text>
</comment>
<reference evidence="3" key="1">
    <citation type="journal article" date="2023" name="Mol. Phylogenet. Evol.">
        <title>Genome-scale phylogeny and comparative genomics of the fungal order Sordariales.</title>
        <authorList>
            <person name="Hensen N."/>
            <person name="Bonometti L."/>
            <person name="Westerberg I."/>
            <person name="Brannstrom I.O."/>
            <person name="Guillou S."/>
            <person name="Cros-Aarteil S."/>
            <person name="Calhoun S."/>
            <person name="Haridas S."/>
            <person name="Kuo A."/>
            <person name="Mondo S."/>
            <person name="Pangilinan J."/>
            <person name="Riley R."/>
            <person name="LaButti K."/>
            <person name="Andreopoulos B."/>
            <person name="Lipzen A."/>
            <person name="Chen C."/>
            <person name="Yan M."/>
            <person name="Daum C."/>
            <person name="Ng V."/>
            <person name="Clum A."/>
            <person name="Steindorff A."/>
            <person name="Ohm R.A."/>
            <person name="Martin F."/>
            <person name="Silar P."/>
            <person name="Natvig D.O."/>
            <person name="Lalanne C."/>
            <person name="Gautier V."/>
            <person name="Ament-Velasquez S.L."/>
            <person name="Kruys A."/>
            <person name="Hutchinson M.I."/>
            <person name="Powell A.J."/>
            <person name="Barry K."/>
            <person name="Miller A.N."/>
            <person name="Grigoriev I.V."/>
            <person name="Debuchy R."/>
            <person name="Gladieux P."/>
            <person name="Hiltunen Thoren M."/>
            <person name="Johannesson H."/>
        </authorList>
    </citation>
    <scope>NUCLEOTIDE SEQUENCE [LARGE SCALE GENOMIC DNA]</scope>
    <source>
        <strain evidence="3">CBS 340.73</strain>
    </source>
</reference>
<name>A0AAN6MXV7_9PEZI</name>
<sequence>MQPRREILGFLYWLEAPNGTNTCFSNNPTAQLIVAHLLSRRPIVHGPVLREVVALLLKASPQRAHPEFAQAFEFWWISASKRGTPEGRSTGNSRNRRRTRAPIGDFQGVVSSALDPPRPTWQPLPLPFPRPRGKHEREKRKAFTAKWKLGPRTIRLSACLSWSFGLLCLSLAHPFGSGWNSTASQQLARSTAFALQPSYPSWLSSTTLSTSTSTSALGIEYQVIRASVPNTNSPSRVFLTLPLFLPKAKESLRPSLNRRDLNWEPAKHYG</sequence>
<proteinExistence type="predicted"/>
<dbReference type="Proteomes" id="UP001303473">
    <property type="component" value="Unassembled WGS sequence"/>
</dbReference>
<feature type="compositionally biased region" description="Pro residues" evidence="1">
    <location>
        <begin position="120"/>
        <end position="130"/>
    </location>
</feature>
<evidence type="ECO:0000313" key="2">
    <source>
        <dbReference type="EMBL" id="KAK3934964.1"/>
    </source>
</evidence>
<keyword evidence="3" id="KW-1185">Reference proteome</keyword>
<accession>A0AAN6MXV7</accession>
<dbReference type="AlphaFoldDB" id="A0AAN6MXV7"/>
<gene>
    <name evidence="2" type="ORF">QBC46DRAFT_59572</name>
</gene>
<protein>
    <submittedName>
        <fullName evidence="2">Uncharacterized protein</fullName>
    </submittedName>
</protein>
<dbReference type="EMBL" id="MU853949">
    <property type="protein sequence ID" value="KAK3934964.1"/>
    <property type="molecule type" value="Genomic_DNA"/>
</dbReference>
<evidence type="ECO:0000256" key="1">
    <source>
        <dbReference type="SAM" id="MobiDB-lite"/>
    </source>
</evidence>